<protein>
    <submittedName>
        <fullName evidence="1">Uncharacterized protein</fullName>
    </submittedName>
</protein>
<dbReference type="Proteomes" id="UP000198211">
    <property type="component" value="Unassembled WGS sequence"/>
</dbReference>
<gene>
    <name evidence="1" type="ORF">PHMEG_0009874</name>
</gene>
<sequence>MQLSCVRVLIFHQDGNHSSQPSAPTAFKTFFEWCKLHLKQREWGRLDETSARYLKIFGLILRDPLETPGDAIKLLLDAVLRARITNDSLITAAAQVEDAGETEWTLPAGVDLAGRPIYQMRTILDHSSNNGRGVFLTSWEPTWELATNLPSAEVKKYRKRRRNRVERKFIEAEAHEE</sequence>
<dbReference type="EMBL" id="NBNE01000949">
    <property type="protein sequence ID" value="OWZ16335.1"/>
    <property type="molecule type" value="Genomic_DNA"/>
</dbReference>
<organism evidence="1 2">
    <name type="scientific">Phytophthora megakarya</name>
    <dbReference type="NCBI Taxonomy" id="4795"/>
    <lineage>
        <taxon>Eukaryota</taxon>
        <taxon>Sar</taxon>
        <taxon>Stramenopiles</taxon>
        <taxon>Oomycota</taxon>
        <taxon>Peronosporomycetes</taxon>
        <taxon>Peronosporales</taxon>
        <taxon>Peronosporaceae</taxon>
        <taxon>Phytophthora</taxon>
    </lineage>
</organism>
<evidence type="ECO:0000313" key="2">
    <source>
        <dbReference type="Proteomes" id="UP000198211"/>
    </source>
</evidence>
<reference evidence="2" key="1">
    <citation type="submission" date="2017-03" db="EMBL/GenBank/DDBJ databases">
        <title>Phytopthora megakarya and P. palmivora, two closely related causual agents of cacao black pod achieved similar genome size and gene model numbers by different mechanisms.</title>
        <authorList>
            <person name="Ali S."/>
            <person name="Shao J."/>
            <person name="Larry D.J."/>
            <person name="Kronmiller B."/>
            <person name="Shen D."/>
            <person name="Strem M.D."/>
            <person name="Melnick R.L."/>
            <person name="Guiltinan M.J."/>
            <person name="Tyler B.M."/>
            <person name="Meinhardt L.W."/>
            <person name="Bailey B.A."/>
        </authorList>
    </citation>
    <scope>NUCLEOTIDE SEQUENCE [LARGE SCALE GENOMIC DNA]</scope>
    <source>
        <strain evidence="2">zdho120</strain>
    </source>
</reference>
<comment type="caution">
    <text evidence="1">The sequence shown here is derived from an EMBL/GenBank/DDBJ whole genome shotgun (WGS) entry which is preliminary data.</text>
</comment>
<name>A0A225WFD4_9STRA</name>
<evidence type="ECO:0000313" key="1">
    <source>
        <dbReference type="EMBL" id="OWZ16335.1"/>
    </source>
</evidence>
<dbReference type="OrthoDB" id="99098at2759"/>
<proteinExistence type="predicted"/>
<keyword evidence="2" id="KW-1185">Reference proteome</keyword>
<dbReference type="AlphaFoldDB" id="A0A225WFD4"/>
<accession>A0A225WFD4</accession>